<dbReference type="InterPro" id="IPR036390">
    <property type="entry name" value="WH_DNA-bd_sf"/>
</dbReference>
<proteinExistence type="predicted"/>
<dbReference type="RefSeq" id="WP_012174243.1">
    <property type="nucleotide sequence ID" value="NC_009943.1"/>
</dbReference>
<keyword evidence="3" id="KW-1185">Reference proteome</keyword>
<dbReference type="AlphaFoldDB" id="A8ZVR6"/>
<evidence type="ECO:0000313" key="2">
    <source>
        <dbReference type="EMBL" id="ABW66625.1"/>
    </source>
</evidence>
<protein>
    <submittedName>
        <fullName evidence="2">ORF H1617</fullName>
    </submittedName>
</protein>
<accession>A8ZVR6</accession>
<gene>
    <name evidence="2" type="ordered locus">Dole_0815</name>
</gene>
<evidence type="ECO:0000313" key="3">
    <source>
        <dbReference type="Proteomes" id="UP000008561"/>
    </source>
</evidence>
<dbReference type="Proteomes" id="UP000008561">
    <property type="component" value="Chromosome"/>
</dbReference>
<dbReference type="Pfam" id="PF13338">
    <property type="entry name" value="AbiEi_4"/>
    <property type="match status" value="1"/>
</dbReference>
<dbReference type="EMBL" id="CP000859">
    <property type="protein sequence ID" value="ABW66625.1"/>
    <property type="molecule type" value="Genomic_DNA"/>
</dbReference>
<dbReference type="KEGG" id="dol:Dole_0815"/>
<dbReference type="SUPFAM" id="SSF46785">
    <property type="entry name" value="Winged helix' DNA-binding domain"/>
    <property type="match status" value="1"/>
</dbReference>
<dbReference type="InterPro" id="IPR025159">
    <property type="entry name" value="AbiEi_N"/>
</dbReference>
<dbReference type="eggNOG" id="COG5340">
    <property type="taxonomic scope" value="Bacteria"/>
</dbReference>
<dbReference type="HOGENOM" id="CLU_082323_0_0_7"/>
<dbReference type="STRING" id="96561.Dole_0815"/>
<feature type="domain" description="AbiEi antitoxin N-terminal" evidence="1">
    <location>
        <begin position="13"/>
        <end position="65"/>
    </location>
</feature>
<reference evidence="2 3" key="1">
    <citation type="submission" date="2007-10" db="EMBL/GenBank/DDBJ databases">
        <title>Complete sequence of Desulfococcus oleovorans Hxd3.</title>
        <authorList>
            <consortium name="US DOE Joint Genome Institute"/>
            <person name="Copeland A."/>
            <person name="Lucas S."/>
            <person name="Lapidus A."/>
            <person name="Barry K."/>
            <person name="Glavina del Rio T."/>
            <person name="Dalin E."/>
            <person name="Tice H."/>
            <person name="Pitluck S."/>
            <person name="Kiss H."/>
            <person name="Brettin T."/>
            <person name="Bruce D."/>
            <person name="Detter J.C."/>
            <person name="Han C."/>
            <person name="Schmutz J."/>
            <person name="Larimer F."/>
            <person name="Land M."/>
            <person name="Hauser L."/>
            <person name="Kyrpides N."/>
            <person name="Kim E."/>
            <person name="Wawrik B."/>
            <person name="Richardson P."/>
        </authorList>
    </citation>
    <scope>NUCLEOTIDE SEQUENCE [LARGE SCALE GENOMIC DNA]</scope>
    <source>
        <strain evidence="3">DSM 6200 / JCM 39069 / Hxd3</strain>
    </source>
</reference>
<organism evidence="2 3">
    <name type="scientific">Desulfosudis oleivorans (strain DSM 6200 / JCM 39069 / Hxd3)</name>
    <name type="common">Desulfococcus oleovorans</name>
    <dbReference type="NCBI Taxonomy" id="96561"/>
    <lineage>
        <taxon>Bacteria</taxon>
        <taxon>Pseudomonadati</taxon>
        <taxon>Thermodesulfobacteriota</taxon>
        <taxon>Desulfobacteria</taxon>
        <taxon>Desulfobacterales</taxon>
        <taxon>Desulfosudaceae</taxon>
        <taxon>Desulfosudis</taxon>
    </lineage>
</organism>
<evidence type="ECO:0000259" key="1">
    <source>
        <dbReference type="Pfam" id="PF13338"/>
    </source>
</evidence>
<sequence length="270" mass="30254">MDELTGIGKTDRERMAAVIRGTKGTVSVGEAARILNVASTDASKMLSRWSKKGWVSRVRQGLYVYVPLESRTADVPLEDPWLIAERLFSPCYIGGWSAAEYFDLTEQIFSTIMVMTVQKPRDRKPAIKGTAFMLRTISEKAMFGLKPVWRGQVKSLVSDPARTILDMLAVPGLGGGIRSLKEMFANYLRSEKSDLDLLVEYADRLNNGAVFKRLGFLLEKTAPEQAPAIAQCRQRLTTGNTRLDPALNNTRLVTRWRLWVPENWKEAAGD</sequence>
<name>A8ZVR6_DESOH</name>